<reference evidence="2 3" key="1">
    <citation type="journal article" date="2016" name="Front. Microbiol.">
        <title>Comparative Genomics Analysis of Streptomyces Species Reveals Their Adaptation to the Marine Environment and Their Diversity at the Genomic Level.</title>
        <authorList>
            <person name="Tian X."/>
            <person name="Zhang Z."/>
            <person name="Yang T."/>
            <person name="Chen M."/>
            <person name="Li J."/>
            <person name="Chen F."/>
            <person name="Yang J."/>
            <person name="Li W."/>
            <person name="Zhang B."/>
            <person name="Zhang Z."/>
            <person name="Wu J."/>
            <person name="Zhang C."/>
            <person name="Long L."/>
            <person name="Xiao J."/>
        </authorList>
    </citation>
    <scope>NUCLEOTIDE SEQUENCE [LARGE SCALE GENOMIC DNA]</scope>
    <source>
        <strain evidence="2 3">SCSIO M10372</strain>
    </source>
</reference>
<proteinExistence type="predicted"/>
<dbReference type="AlphaFoldDB" id="A0A1E7LJA3"/>
<evidence type="ECO:0000313" key="3">
    <source>
        <dbReference type="Proteomes" id="UP000175971"/>
    </source>
</evidence>
<sequence length="102" mass="10669">MGTREYQGAGGLRLHLDDPLSPEMEKQVARGHLVPVDAGADAEEPAGSPGVPSGKPAATAKVDDWRAYAVSLGMSEEDAASATKKDCQEYVQVVEDAAEGQE</sequence>
<accession>A0A1E7LJA3</accession>
<organism evidence="2 3">
    <name type="scientific">Streptomyces nanshensis</name>
    <dbReference type="NCBI Taxonomy" id="518642"/>
    <lineage>
        <taxon>Bacteria</taxon>
        <taxon>Bacillati</taxon>
        <taxon>Actinomycetota</taxon>
        <taxon>Actinomycetes</taxon>
        <taxon>Kitasatosporales</taxon>
        <taxon>Streptomycetaceae</taxon>
        <taxon>Streptomyces</taxon>
    </lineage>
</organism>
<dbReference type="EMBL" id="LJGZ01000103">
    <property type="protein sequence ID" value="OEV16302.1"/>
    <property type="molecule type" value="Genomic_DNA"/>
</dbReference>
<evidence type="ECO:0000256" key="1">
    <source>
        <dbReference type="SAM" id="MobiDB-lite"/>
    </source>
</evidence>
<dbReference type="OrthoDB" id="4203087at2"/>
<keyword evidence="3" id="KW-1185">Reference proteome</keyword>
<feature type="region of interest" description="Disordered" evidence="1">
    <location>
        <begin position="27"/>
        <end position="59"/>
    </location>
</feature>
<evidence type="ECO:0000313" key="2">
    <source>
        <dbReference type="EMBL" id="OEV16302.1"/>
    </source>
</evidence>
<comment type="caution">
    <text evidence="2">The sequence shown here is derived from an EMBL/GenBank/DDBJ whole genome shotgun (WGS) entry which is preliminary data.</text>
</comment>
<gene>
    <name evidence="2" type="ORF">AN221_32335</name>
</gene>
<protein>
    <submittedName>
        <fullName evidence="2">Uncharacterized protein</fullName>
    </submittedName>
</protein>
<name>A0A1E7LJA3_9ACTN</name>
<dbReference type="RefSeq" id="WP_070203845.1">
    <property type="nucleotide sequence ID" value="NZ_LJGZ01000103.1"/>
</dbReference>
<dbReference type="Proteomes" id="UP000175971">
    <property type="component" value="Unassembled WGS sequence"/>
</dbReference>